<evidence type="ECO:0000256" key="2">
    <source>
        <dbReference type="ARBA" id="ARBA00023002"/>
    </source>
</evidence>
<dbReference type="Gene3D" id="3.40.50.970">
    <property type="match status" value="2"/>
</dbReference>
<dbReference type="Proteomes" id="UP001524383">
    <property type="component" value="Unassembled WGS sequence"/>
</dbReference>
<protein>
    <submittedName>
        <fullName evidence="4">Indolepyruvate ferredoxin oxidoreductase</fullName>
    </submittedName>
</protein>
<dbReference type="AlphaFoldDB" id="A0ABD4TNA4"/>
<evidence type="ECO:0000313" key="5">
    <source>
        <dbReference type="Proteomes" id="UP001524383"/>
    </source>
</evidence>
<dbReference type="InterPro" id="IPR002880">
    <property type="entry name" value="Pyrv_Fd/Flavodoxin_OxRdtase_N"/>
</dbReference>
<dbReference type="CDD" id="cd07034">
    <property type="entry name" value="TPP_PYR_PFOR_IOR-alpha_like"/>
    <property type="match status" value="1"/>
</dbReference>
<proteinExistence type="predicted"/>
<organism evidence="4 5">
    <name type="scientific">Methanocalculus taiwanensis</name>
    <dbReference type="NCBI Taxonomy" id="106207"/>
    <lineage>
        <taxon>Archaea</taxon>
        <taxon>Methanobacteriati</taxon>
        <taxon>Methanobacteriota</taxon>
        <taxon>Stenosarchaea group</taxon>
        <taxon>Methanomicrobia</taxon>
        <taxon>Methanomicrobiales</taxon>
        <taxon>Methanocalculaceae</taxon>
        <taxon>Methanocalculus</taxon>
    </lineage>
</organism>
<dbReference type="InterPro" id="IPR011766">
    <property type="entry name" value="TPP_enzyme_TPP-bd"/>
</dbReference>
<evidence type="ECO:0000256" key="1">
    <source>
        <dbReference type="ARBA" id="ARBA00022723"/>
    </source>
</evidence>
<comment type="caution">
    <text evidence="4">The sequence shown here is derived from an EMBL/GenBank/DDBJ whole genome shotgun (WGS) entry which is preliminary data.</text>
</comment>
<dbReference type="Pfam" id="PF02775">
    <property type="entry name" value="TPP_enzyme_C"/>
    <property type="match status" value="1"/>
</dbReference>
<reference evidence="4 5" key="1">
    <citation type="submission" date="2019-08" db="EMBL/GenBank/DDBJ databases">
        <authorList>
            <person name="Chen S.-C."/>
            <person name="Lai M.-C."/>
            <person name="You Y.-T."/>
        </authorList>
    </citation>
    <scope>NUCLEOTIDE SEQUENCE [LARGE SCALE GENOMIC DNA]</scope>
    <source>
        <strain evidence="4 5">P2F9704a</strain>
    </source>
</reference>
<feature type="domain" description="Thiamine pyrophosphate enzyme TPP-binding" evidence="3">
    <location>
        <begin position="302"/>
        <end position="371"/>
    </location>
</feature>
<dbReference type="RefSeq" id="WP_255333214.1">
    <property type="nucleotide sequence ID" value="NZ_VOTZ01000023.1"/>
</dbReference>
<dbReference type="SUPFAM" id="SSF52518">
    <property type="entry name" value="Thiamin diphosphate-binding fold (THDP-binding)"/>
    <property type="match status" value="2"/>
</dbReference>
<evidence type="ECO:0000313" key="4">
    <source>
        <dbReference type="EMBL" id="MCQ1539249.1"/>
    </source>
</evidence>
<keyword evidence="5" id="KW-1185">Reference proteome</keyword>
<dbReference type="GO" id="GO:0044272">
    <property type="term" value="P:sulfur compound biosynthetic process"/>
    <property type="evidence" value="ECO:0007669"/>
    <property type="project" value="UniProtKB-ARBA"/>
</dbReference>
<keyword evidence="2" id="KW-0560">Oxidoreductase</keyword>
<dbReference type="PANTHER" id="PTHR43710:SF5">
    <property type="entry name" value="INDOLEPYRUVATE FERREDOXIN OXIDOREDUCTASE ALPHA SUBUNIT"/>
    <property type="match status" value="1"/>
</dbReference>
<dbReference type="GO" id="GO:0016491">
    <property type="term" value="F:oxidoreductase activity"/>
    <property type="evidence" value="ECO:0007669"/>
    <property type="project" value="UniProtKB-KW"/>
</dbReference>
<name>A0ABD4TNA4_9EURY</name>
<evidence type="ECO:0000259" key="3">
    <source>
        <dbReference type="Pfam" id="PF02775"/>
    </source>
</evidence>
<dbReference type="GO" id="GO:0006082">
    <property type="term" value="P:organic acid metabolic process"/>
    <property type="evidence" value="ECO:0007669"/>
    <property type="project" value="UniProtKB-ARBA"/>
</dbReference>
<sequence>MKGYEAVAEALKQCVETIYTVPGYPVTEIGALVSAKVVTNEKTALEYALGDSLSGRRSCVIVKNVGMNALCDPLINATTQGLISGVVIIAGDDPEAHFSQNAQDSRYFGELAQCPVIEPDNETLFAAVASAFEASERFSRVAILRVTPALLNDEVTYVEVVQMIRHGRLADPDLTIAGRVARADKGTAGLFAWAERSPLNRIRGGEIGVGAVGGESQIAIAYPPPSFPSGSRIIEIGRPFLREHQQLLPPKAGKSSERFADRGFFRTFCSGCPFKPLFSLLKERKMKVIPDIGCSLLLMNPPYSIGIAGYCLGSSIAIAAQSTGVAVIGDGALLHSGINSLIDSKEKELPLLVLVLANRRMAMTGGQDVPDIKPYLSWADPVEIAAEDTEALSEVLSLPESDIKVIIVRGVCPEEAEYEKVEC</sequence>
<dbReference type="EMBL" id="VOTZ01000023">
    <property type="protein sequence ID" value="MCQ1539249.1"/>
    <property type="molecule type" value="Genomic_DNA"/>
</dbReference>
<dbReference type="PANTHER" id="PTHR43710">
    <property type="entry name" value="2-HYDROXYACYL-COA LYASE"/>
    <property type="match status" value="1"/>
</dbReference>
<dbReference type="GO" id="GO:0046872">
    <property type="term" value="F:metal ion binding"/>
    <property type="evidence" value="ECO:0007669"/>
    <property type="project" value="UniProtKB-KW"/>
</dbReference>
<accession>A0ABD4TNA4</accession>
<gene>
    <name evidence="4" type="ORF">FTO68_09685</name>
</gene>
<dbReference type="InterPro" id="IPR029061">
    <property type="entry name" value="THDP-binding"/>
</dbReference>
<keyword evidence="1" id="KW-0479">Metal-binding</keyword>
<dbReference type="InterPro" id="IPR045025">
    <property type="entry name" value="HACL1-like"/>
</dbReference>